<sequence>MRILISTLMLISYTVALGQVAKGFQEYDEAFAQRLVRVALQNNPKYDMAQSQLEIAEYDVKLSNLEWLNTVQVSGNLNEFNIDPEQDVYNRSQFLPRYNVRGSITLGMFFTIPVTTKKRKEQVEVAQAVVQDQRKTLEAEVLRRYHSYVKEVKIFRLQEEVLMDMENTFKAKEDQFTAGEISFQDYSVAREAYNARKITYYQAEATLRSAKASLEELLGTELESIQ</sequence>
<dbReference type="OrthoDB" id="654651at2"/>
<evidence type="ECO:0000256" key="1">
    <source>
        <dbReference type="ARBA" id="ARBA00007613"/>
    </source>
</evidence>
<dbReference type="Gene3D" id="1.20.1600.10">
    <property type="entry name" value="Outer membrane efflux proteins (OEP)"/>
    <property type="match status" value="1"/>
</dbReference>
<organism evidence="2 3">
    <name type="scientific">Marinoscillum furvescens DSM 4134</name>
    <dbReference type="NCBI Taxonomy" id="1122208"/>
    <lineage>
        <taxon>Bacteria</taxon>
        <taxon>Pseudomonadati</taxon>
        <taxon>Bacteroidota</taxon>
        <taxon>Cytophagia</taxon>
        <taxon>Cytophagales</taxon>
        <taxon>Reichenbachiellaceae</taxon>
        <taxon>Marinoscillum</taxon>
    </lineage>
</organism>
<keyword evidence="3" id="KW-1185">Reference proteome</keyword>
<protein>
    <submittedName>
        <fullName evidence="2">Outer membrane efflux protein</fullName>
    </submittedName>
</protein>
<dbReference type="EMBL" id="QREG01000013">
    <property type="protein sequence ID" value="RED97071.1"/>
    <property type="molecule type" value="Genomic_DNA"/>
</dbReference>
<dbReference type="Pfam" id="PF02321">
    <property type="entry name" value="OEP"/>
    <property type="match status" value="1"/>
</dbReference>
<dbReference type="PANTHER" id="PTHR30203:SF24">
    <property type="entry name" value="BLR4935 PROTEIN"/>
    <property type="match status" value="1"/>
</dbReference>
<dbReference type="InterPro" id="IPR010131">
    <property type="entry name" value="MdtP/NodT-like"/>
</dbReference>
<comment type="similarity">
    <text evidence="1">Belongs to the outer membrane factor (OMF) (TC 1.B.17) family.</text>
</comment>
<dbReference type="InterPro" id="IPR003423">
    <property type="entry name" value="OMP_efflux"/>
</dbReference>
<dbReference type="SUPFAM" id="SSF56954">
    <property type="entry name" value="Outer membrane efflux proteins (OEP)"/>
    <property type="match status" value="1"/>
</dbReference>
<dbReference type="GO" id="GO:0015562">
    <property type="term" value="F:efflux transmembrane transporter activity"/>
    <property type="evidence" value="ECO:0007669"/>
    <property type="project" value="InterPro"/>
</dbReference>
<name>A0A3D9L338_MARFU</name>
<dbReference type="Proteomes" id="UP000256779">
    <property type="component" value="Unassembled WGS sequence"/>
</dbReference>
<comment type="caution">
    <text evidence="2">The sequence shown here is derived from an EMBL/GenBank/DDBJ whole genome shotgun (WGS) entry which is preliminary data.</text>
</comment>
<gene>
    <name evidence="2" type="ORF">C7460_113120</name>
</gene>
<evidence type="ECO:0000313" key="3">
    <source>
        <dbReference type="Proteomes" id="UP000256779"/>
    </source>
</evidence>
<evidence type="ECO:0000313" key="2">
    <source>
        <dbReference type="EMBL" id="RED97071.1"/>
    </source>
</evidence>
<dbReference type="AlphaFoldDB" id="A0A3D9L338"/>
<dbReference type="RefSeq" id="WP_115868811.1">
    <property type="nucleotide sequence ID" value="NZ_QREG01000013.1"/>
</dbReference>
<reference evidence="2 3" key="1">
    <citation type="submission" date="2018-07" db="EMBL/GenBank/DDBJ databases">
        <title>Genomic Encyclopedia of Type Strains, Phase IV (KMG-IV): sequencing the most valuable type-strain genomes for metagenomic binning, comparative biology and taxonomic classification.</title>
        <authorList>
            <person name="Goeker M."/>
        </authorList>
    </citation>
    <scope>NUCLEOTIDE SEQUENCE [LARGE SCALE GENOMIC DNA]</scope>
    <source>
        <strain evidence="2 3">DSM 4134</strain>
    </source>
</reference>
<proteinExistence type="inferred from homology"/>
<accession>A0A3D9L338</accession>
<dbReference type="PANTHER" id="PTHR30203">
    <property type="entry name" value="OUTER MEMBRANE CATION EFFLUX PROTEIN"/>
    <property type="match status" value="1"/>
</dbReference>